<dbReference type="Pfam" id="PF13410">
    <property type="entry name" value="GST_C_2"/>
    <property type="match status" value="1"/>
</dbReference>
<dbReference type="AlphaFoldDB" id="A0A7W7K9F8"/>
<dbReference type="Gene3D" id="3.40.30.10">
    <property type="entry name" value="Glutaredoxin"/>
    <property type="match status" value="1"/>
</dbReference>
<keyword evidence="5" id="KW-1185">Reference proteome</keyword>
<dbReference type="GO" id="GO:0005737">
    <property type="term" value="C:cytoplasm"/>
    <property type="evidence" value="ECO:0007669"/>
    <property type="project" value="InterPro"/>
</dbReference>
<dbReference type="InterPro" id="IPR005955">
    <property type="entry name" value="GST_Zeta"/>
</dbReference>
<evidence type="ECO:0000259" key="3">
    <source>
        <dbReference type="PROSITE" id="PS50405"/>
    </source>
</evidence>
<keyword evidence="4" id="KW-0413">Isomerase</keyword>
<dbReference type="Pfam" id="PF13417">
    <property type="entry name" value="GST_N_3"/>
    <property type="match status" value="1"/>
</dbReference>
<dbReference type="GO" id="GO:0016034">
    <property type="term" value="F:maleylacetoacetate isomerase activity"/>
    <property type="evidence" value="ECO:0007669"/>
    <property type="project" value="TreeGrafter"/>
</dbReference>
<dbReference type="PROSITE" id="PS50405">
    <property type="entry name" value="GST_CTER"/>
    <property type="match status" value="1"/>
</dbReference>
<dbReference type="RefSeq" id="WP_184243240.1">
    <property type="nucleotide sequence ID" value="NZ_JACHLR010000004.1"/>
</dbReference>
<dbReference type="FunFam" id="1.20.1050.10:FF:000017">
    <property type="entry name" value="Maleylacetoacetate isomerase"/>
    <property type="match status" value="1"/>
</dbReference>
<dbReference type="PANTHER" id="PTHR42673">
    <property type="entry name" value="MALEYLACETOACETATE ISOMERASE"/>
    <property type="match status" value="1"/>
</dbReference>
<dbReference type="GO" id="GO:0004364">
    <property type="term" value="F:glutathione transferase activity"/>
    <property type="evidence" value="ECO:0007669"/>
    <property type="project" value="TreeGrafter"/>
</dbReference>
<dbReference type="EMBL" id="JACHLR010000004">
    <property type="protein sequence ID" value="MBB4857973.1"/>
    <property type="molecule type" value="Genomic_DNA"/>
</dbReference>
<dbReference type="PANTHER" id="PTHR42673:SF21">
    <property type="entry name" value="GLUTATHIONE S-TRANSFERASE YFCF"/>
    <property type="match status" value="1"/>
</dbReference>
<evidence type="ECO:0000313" key="5">
    <source>
        <dbReference type="Proteomes" id="UP000555448"/>
    </source>
</evidence>
<dbReference type="GO" id="GO:0006749">
    <property type="term" value="P:glutathione metabolic process"/>
    <property type="evidence" value="ECO:0007669"/>
    <property type="project" value="TreeGrafter"/>
</dbReference>
<dbReference type="NCBIfam" id="TIGR01262">
    <property type="entry name" value="maiA"/>
    <property type="match status" value="1"/>
</dbReference>
<proteinExistence type="inferred from homology"/>
<comment type="caution">
    <text evidence="4">The sequence shown here is derived from an EMBL/GenBank/DDBJ whole genome shotgun (WGS) entry which is preliminary data.</text>
</comment>
<dbReference type="PROSITE" id="PS50404">
    <property type="entry name" value="GST_NTER"/>
    <property type="match status" value="1"/>
</dbReference>
<dbReference type="CDD" id="cd03042">
    <property type="entry name" value="GST_N_Zeta"/>
    <property type="match status" value="1"/>
</dbReference>
<feature type="domain" description="GST N-terminal" evidence="2">
    <location>
        <begin position="1"/>
        <end position="82"/>
    </location>
</feature>
<organism evidence="4 5">
    <name type="scientific">Novosphingobium chloroacetimidivorans</name>
    <dbReference type="NCBI Taxonomy" id="1428314"/>
    <lineage>
        <taxon>Bacteria</taxon>
        <taxon>Pseudomonadati</taxon>
        <taxon>Pseudomonadota</taxon>
        <taxon>Alphaproteobacteria</taxon>
        <taxon>Sphingomonadales</taxon>
        <taxon>Sphingomonadaceae</taxon>
        <taxon>Novosphingobium</taxon>
    </lineage>
</organism>
<sequence>MSLVLHGYWRSSAAYRVRIALNLKGLEYRQVTHDLRHGEQRAPDYLEIAPHGLVPTLVHDGGALIESPAILEWLDARYPNVPLLPADPDKAAIVRAMAAVIGCDIHPINNLRVLDVLRQDFGADQAQIGTWMTHWIDAGFTALEQLIARHGGTFAFGDAPGMVDCYLVPQVYNAERFAIDLSAYPRLQAATEAARALPAVAAAHPAMQPDAQG</sequence>
<dbReference type="InterPro" id="IPR034330">
    <property type="entry name" value="GST_Zeta_C"/>
</dbReference>
<dbReference type="InterPro" id="IPR036249">
    <property type="entry name" value="Thioredoxin-like_sf"/>
</dbReference>
<dbReference type="InterPro" id="IPR010987">
    <property type="entry name" value="Glutathione-S-Trfase_C-like"/>
</dbReference>
<dbReference type="Proteomes" id="UP000555448">
    <property type="component" value="Unassembled WGS sequence"/>
</dbReference>
<dbReference type="EC" id="5.2.1.4" evidence="4"/>
<dbReference type="GO" id="GO:0006559">
    <property type="term" value="P:L-phenylalanine catabolic process"/>
    <property type="evidence" value="ECO:0007669"/>
    <property type="project" value="TreeGrafter"/>
</dbReference>
<dbReference type="InterPro" id="IPR034333">
    <property type="entry name" value="GST_Zeta_N"/>
</dbReference>
<dbReference type="InterPro" id="IPR040079">
    <property type="entry name" value="Glutathione_S-Trfase"/>
</dbReference>
<evidence type="ECO:0000313" key="4">
    <source>
        <dbReference type="EMBL" id="MBB4857973.1"/>
    </source>
</evidence>
<dbReference type="SFLD" id="SFLDS00019">
    <property type="entry name" value="Glutathione_Transferase_(cytos"/>
    <property type="match status" value="1"/>
</dbReference>
<evidence type="ECO:0000259" key="2">
    <source>
        <dbReference type="PROSITE" id="PS50404"/>
    </source>
</evidence>
<dbReference type="CDD" id="cd03191">
    <property type="entry name" value="GST_C_Zeta"/>
    <property type="match status" value="1"/>
</dbReference>
<feature type="domain" description="GST C-terminal" evidence="3">
    <location>
        <begin position="87"/>
        <end position="213"/>
    </location>
</feature>
<dbReference type="GO" id="GO:0050077">
    <property type="term" value="F:maleylpyruvate isomerase activity"/>
    <property type="evidence" value="ECO:0007669"/>
    <property type="project" value="UniProtKB-EC"/>
</dbReference>
<accession>A0A7W7K9F8</accession>
<dbReference type="Gene3D" id="1.20.1050.10">
    <property type="match status" value="1"/>
</dbReference>
<name>A0A7W7K9F8_9SPHN</name>
<dbReference type="SUPFAM" id="SSF47616">
    <property type="entry name" value="GST C-terminal domain-like"/>
    <property type="match status" value="1"/>
</dbReference>
<dbReference type="InterPro" id="IPR004045">
    <property type="entry name" value="Glutathione_S-Trfase_N"/>
</dbReference>
<dbReference type="InterPro" id="IPR036282">
    <property type="entry name" value="Glutathione-S-Trfase_C_sf"/>
</dbReference>
<reference evidence="4 5" key="1">
    <citation type="submission" date="2020-08" db="EMBL/GenBank/DDBJ databases">
        <title>Functional genomics of gut bacteria from endangered species of beetles.</title>
        <authorList>
            <person name="Carlos-Shanley C."/>
        </authorList>
    </citation>
    <scope>NUCLEOTIDE SEQUENCE [LARGE SCALE GENOMIC DNA]</scope>
    <source>
        <strain evidence="4 5">S00245</strain>
    </source>
</reference>
<dbReference type="SUPFAM" id="SSF52833">
    <property type="entry name" value="Thioredoxin-like"/>
    <property type="match status" value="1"/>
</dbReference>
<keyword evidence="4" id="KW-0670">Pyruvate</keyword>
<protein>
    <submittedName>
        <fullName evidence="4">Maleylpyruvate isomerase</fullName>
        <ecNumber evidence="4">5.2.1.4</ecNumber>
    </submittedName>
</protein>
<dbReference type="SFLD" id="SFLDG00358">
    <property type="entry name" value="Main_(cytGST)"/>
    <property type="match status" value="1"/>
</dbReference>
<evidence type="ECO:0000256" key="1">
    <source>
        <dbReference type="ARBA" id="ARBA00010007"/>
    </source>
</evidence>
<comment type="similarity">
    <text evidence="1">Belongs to the GST superfamily. Zeta family.</text>
</comment>
<gene>
    <name evidence="4" type="ORF">HNO88_001287</name>
</gene>